<organism evidence="1 2">
    <name type="scientific">Cercophora newfieldiana</name>
    <dbReference type="NCBI Taxonomy" id="92897"/>
    <lineage>
        <taxon>Eukaryota</taxon>
        <taxon>Fungi</taxon>
        <taxon>Dikarya</taxon>
        <taxon>Ascomycota</taxon>
        <taxon>Pezizomycotina</taxon>
        <taxon>Sordariomycetes</taxon>
        <taxon>Sordariomycetidae</taxon>
        <taxon>Sordariales</taxon>
        <taxon>Lasiosphaeriaceae</taxon>
        <taxon>Cercophora</taxon>
    </lineage>
</organism>
<evidence type="ECO:0000313" key="2">
    <source>
        <dbReference type="Proteomes" id="UP001174936"/>
    </source>
</evidence>
<dbReference type="EMBL" id="JAULSV010000003">
    <property type="protein sequence ID" value="KAK0649592.1"/>
    <property type="molecule type" value="Genomic_DNA"/>
</dbReference>
<proteinExistence type="predicted"/>
<sequence length="304" mass="34621">MVIHHYPPPPPTPPTTFTRPFPRDFPTPPFPTCTCCTFYQLYACGCPDAGRDPATGTPIPSIYRCPHTFAPIPEQIWNRGCGFQHKNPFPHSDVVRVLPFACFAHAGVARRWVSPEALREKRRKVIEGRWMDQAVVADVNLRLLGRGTQGKRKRGEEAAGVRTVPLPGRGAIWGVKRRRTVRTEVEAQAEAARVEAKRTRYWVDRYEASRGDPAAAWRSEEREVDVDLLEERKGEFLWGTHVVRPKTRFRLSPRFAPDKEDIYENGAWEVDEEVLRNVWDLNWGIQGAAELLGRATTVNTLLTM</sequence>
<gene>
    <name evidence="1" type="ORF">B0T16DRAFT_492196</name>
</gene>
<reference evidence="1" key="1">
    <citation type="submission" date="2023-06" db="EMBL/GenBank/DDBJ databases">
        <title>Genome-scale phylogeny and comparative genomics of the fungal order Sordariales.</title>
        <authorList>
            <consortium name="Lawrence Berkeley National Laboratory"/>
            <person name="Hensen N."/>
            <person name="Bonometti L."/>
            <person name="Westerberg I."/>
            <person name="Brannstrom I.O."/>
            <person name="Guillou S."/>
            <person name="Cros-Aarteil S."/>
            <person name="Calhoun S."/>
            <person name="Haridas S."/>
            <person name="Kuo A."/>
            <person name="Mondo S."/>
            <person name="Pangilinan J."/>
            <person name="Riley R."/>
            <person name="Labutti K."/>
            <person name="Andreopoulos B."/>
            <person name="Lipzen A."/>
            <person name="Chen C."/>
            <person name="Yanf M."/>
            <person name="Daum C."/>
            <person name="Ng V."/>
            <person name="Clum A."/>
            <person name="Steindorff A."/>
            <person name="Ohm R."/>
            <person name="Martin F."/>
            <person name="Silar P."/>
            <person name="Natvig D."/>
            <person name="Lalanne C."/>
            <person name="Gautier V."/>
            <person name="Ament-Velasquez S.L."/>
            <person name="Kruys A."/>
            <person name="Hutchinson M.I."/>
            <person name="Powell A.J."/>
            <person name="Barry K."/>
            <person name="Miller A.N."/>
            <person name="Grigoriev I.V."/>
            <person name="Debuchy R."/>
            <person name="Gladieux P."/>
            <person name="Thoren M.H."/>
            <person name="Johannesson H."/>
        </authorList>
    </citation>
    <scope>NUCLEOTIDE SEQUENCE</scope>
    <source>
        <strain evidence="1">SMH2532-1</strain>
    </source>
</reference>
<comment type="caution">
    <text evidence="1">The sequence shown here is derived from an EMBL/GenBank/DDBJ whole genome shotgun (WGS) entry which is preliminary data.</text>
</comment>
<keyword evidence="2" id="KW-1185">Reference proteome</keyword>
<protein>
    <submittedName>
        <fullName evidence="1">Uncharacterized protein</fullName>
    </submittedName>
</protein>
<dbReference type="AlphaFoldDB" id="A0AA39YBI8"/>
<evidence type="ECO:0000313" key="1">
    <source>
        <dbReference type="EMBL" id="KAK0649592.1"/>
    </source>
</evidence>
<name>A0AA39YBI8_9PEZI</name>
<dbReference type="Proteomes" id="UP001174936">
    <property type="component" value="Unassembled WGS sequence"/>
</dbReference>
<accession>A0AA39YBI8</accession>